<evidence type="ECO:0000256" key="4">
    <source>
        <dbReference type="SAM" id="SignalP"/>
    </source>
</evidence>
<name>A0A7V5XFV7_9BACT</name>
<dbReference type="AlphaFoldDB" id="A0A7V5XFV7"/>
<feature type="signal peptide" evidence="4">
    <location>
        <begin position="1"/>
        <end position="23"/>
    </location>
</feature>
<comment type="caution">
    <text evidence="5">The sequence shown here is derived from an EMBL/GenBank/DDBJ whole genome shotgun (WGS) entry which is preliminary data.</text>
</comment>
<evidence type="ECO:0000256" key="1">
    <source>
        <dbReference type="ARBA" id="ARBA00003989"/>
    </source>
</evidence>
<gene>
    <name evidence="5" type="ORF">ENM15_02640</name>
</gene>
<evidence type="ECO:0000256" key="2">
    <source>
        <dbReference type="ARBA" id="ARBA00014031"/>
    </source>
</evidence>
<evidence type="ECO:0000313" key="5">
    <source>
        <dbReference type="EMBL" id="HHQ15700.1"/>
    </source>
</evidence>
<proteinExistence type="predicted"/>
<dbReference type="Pfam" id="PF10614">
    <property type="entry name" value="CsgF"/>
    <property type="match status" value="1"/>
</dbReference>
<evidence type="ECO:0000256" key="3">
    <source>
        <dbReference type="ARBA" id="ARBA00022729"/>
    </source>
</evidence>
<dbReference type="EMBL" id="DRWR01000047">
    <property type="protein sequence ID" value="HHQ15700.1"/>
    <property type="molecule type" value="Genomic_DNA"/>
</dbReference>
<comment type="function">
    <text evidence="1">May be involved in the biogenesis of curli organelles.</text>
</comment>
<accession>A0A7V5XFV7</accession>
<protein>
    <recommendedName>
        <fullName evidence="2">Curli production assembly/transport component CsgF</fullName>
    </recommendedName>
</protein>
<reference evidence="5" key="1">
    <citation type="journal article" date="2020" name="mSystems">
        <title>Genome- and Community-Level Interaction Insights into Carbon Utilization and Element Cycling Functions of Hydrothermarchaeota in Hydrothermal Sediment.</title>
        <authorList>
            <person name="Zhou Z."/>
            <person name="Liu Y."/>
            <person name="Xu W."/>
            <person name="Pan J."/>
            <person name="Luo Z.H."/>
            <person name="Li M."/>
        </authorList>
    </citation>
    <scope>NUCLEOTIDE SEQUENCE [LARGE SCALE GENOMIC DNA]</scope>
    <source>
        <strain evidence="5">SpSt-106</strain>
    </source>
</reference>
<keyword evidence="3 4" id="KW-0732">Signal</keyword>
<organism evidence="5">
    <name type="scientific">Thermodesulfobacterium geofontis</name>
    <dbReference type="NCBI Taxonomy" id="1295609"/>
    <lineage>
        <taxon>Bacteria</taxon>
        <taxon>Pseudomonadati</taxon>
        <taxon>Thermodesulfobacteriota</taxon>
        <taxon>Thermodesulfobacteria</taxon>
        <taxon>Thermodesulfobacteriales</taxon>
        <taxon>Thermodesulfobacteriaceae</taxon>
        <taxon>Thermodesulfobacterium</taxon>
    </lineage>
</organism>
<dbReference type="InterPro" id="IPR018893">
    <property type="entry name" value="T8SS_CsgF"/>
</dbReference>
<feature type="chain" id="PRO_5030560918" description="Curli production assembly/transport component CsgF" evidence="4">
    <location>
        <begin position="24"/>
        <end position="143"/>
    </location>
</feature>
<sequence length="143" mass="16431">MKIVKTLVISFILSLSFISFSQATELVFQFTNPSFGGNPLYGSYYLQSAQMQNIFKEKEESWFKSRSLIERFTDSFTSQLLYRMSDYILDQLFGEDDTLPDSPVSYTIGNFKIDYDPTGDYYTFTITDLSTGESSTIQIPKVM</sequence>